<dbReference type="SUPFAM" id="SSF52172">
    <property type="entry name" value="CheY-like"/>
    <property type="match status" value="1"/>
</dbReference>
<evidence type="ECO:0000259" key="6">
    <source>
        <dbReference type="PROSITE" id="PS50110"/>
    </source>
</evidence>
<evidence type="ECO:0000313" key="8">
    <source>
        <dbReference type="EMBL" id="AGF79400.1"/>
    </source>
</evidence>
<dbReference type="InterPro" id="IPR005467">
    <property type="entry name" value="His_kinase_dom"/>
</dbReference>
<feature type="domain" description="Response regulatory" evidence="6">
    <location>
        <begin position="534"/>
        <end position="654"/>
    </location>
</feature>
<dbReference type="Pfam" id="PF00072">
    <property type="entry name" value="Response_reg"/>
    <property type="match status" value="1"/>
</dbReference>
<feature type="domain" description="PAS" evidence="7">
    <location>
        <begin position="33"/>
        <end position="104"/>
    </location>
</feature>
<dbReference type="Pfam" id="PF02518">
    <property type="entry name" value="HATPase_c"/>
    <property type="match status" value="1"/>
</dbReference>
<dbReference type="CDD" id="cd00130">
    <property type="entry name" value="PAS"/>
    <property type="match status" value="2"/>
</dbReference>
<proteinExistence type="predicted"/>
<reference evidence="9" key="1">
    <citation type="journal article" date="2013" name="Stand. Genomic Sci.">
        <title>Complete genome sequence of Desulfocapsa sulfexigens, a marine deltaproteobacterium specialized in disproportionating inorganic sulfur compounds.</title>
        <authorList>
            <person name="Finster K.W."/>
            <person name="Kjeldsen K.U."/>
            <person name="Kube M."/>
            <person name="Reinhardt R."/>
            <person name="Mussmann M."/>
            <person name="Amann R."/>
            <person name="Schreiber L."/>
        </authorList>
    </citation>
    <scope>NUCLEOTIDE SEQUENCE [LARGE SCALE GENOMIC DNA]</scope>
    <source>
        <strain evidence="9">DSM 10523 / SB164P1</strain>
    </source>
</reference>
<dbReference type="PROSITE" id="PS50112">
    <property type="entry name" value="PAS"/>
    <property type="match status" value="2"/>
</dbReference>
<feature type="domain" description="PAS" evidence="7">
    <location>
        <begin position="159"/>
        <end position="229"/>
    </location>
</feature>
<dbReference type="SUPFAM" id="SSF55785">
    <property type="entry name" value="PYP-like sensor domain (PAS domain)"/>
    <property type="match status" value="2"/>
</dbReference>
<dbReference type="OrthoDB" id="9813024at2"/>
<evidence type="ECO:0000256" key="4">
    <source>
        <dbReference type="PROSITE-ProRule" id="PRU00169"/>
    </source>
</evidence>
<dbReference type="CDD" id="cd00082">
    <property type="entry name" value="HisKA"/>
    <property type="match status" value="1"/>
</dbReference>
<dbReference type="EMBL" id="CP003985">
    <property type="protein sequence ID" value="AGF79400.1"/>
    <property type="molecule type" value="Genomic_DNA"/>
</dbReference>
<dbReference type="PROSITE" id="PS50109">
    <property type="entry name" value="HIS_KIN"/>
    <property type="match status" value="1"/>
</dbReference>
<dbReference type="Gene3D" id="3.30.565.10">
    <property type="entry name" value="Histidine kinase-like ATPase, C-terminal domain"/>
    <property type="match status" value="1"/>
</dbReference>
<feature type="modified residue" description="4-aspartylphosphate" evidence="4">
    <location>
        <position position="588"/>
    </location>
</feature>
<evidence type="ECO:0000313" key="9">
    <source>
        <dbReference type="Proteomes" id="UP000011721"/>
    </source>
</evidence>
<dbReference type="RefSeq" id="WP_015405086.1">
    <property type="nucleotide sequence ID" value="NC_020304.1"/>
</dbReference>
<dbReference type="eggNOG" id="COG0784">
    <property type="taxonomic scope" value="Bacteria"/>
</dbReference>
<dbReference type="InterPro" id="IPR004358">
    <property type="entry name" value="Sig_transdc_His_kin-like_C"/>
</dbReference>
<feature type="domain" description="Histidine kinase" evidence="5">
    <location>
        <begin position="296"/>
        <end position="512"/>
    </location>
</feature>
<dbReference type="InterPro" id="IPR011006">
    <property type="entry name" value="CheY-like_superfamily"/>
</dbReference>
<dbReference type="SUPFAM" id="SSF55874">
    <property type="entry name" value="ATPase domain of HSP90 chaperone/DNA topoisomerase II/histidine kinase"/>
    <property type="match status" value="1"/>
</dbReference>
<accession>M1PIH5</accession>
<dbReference type="SMART" id="SM00448">
    <property type="entry name" value="REC"/>
    <property type="match status" value="1"/>
</dbReference>
<protein>
    <recommendedName>
        <fullName evidence="2">histidine kinase</fullName>
        <ecNumber evidence="2">2.7.13.3</ecNumber>
    </recommendedName>
</protein>
<dbReference type="SUPFAM" id="SSF47384">
    <property type="entry name" value="Homodimeric domain of signal transducing histidine kinase"/>
    <property type="match status" value="1"/>
</dbReference>
<evidence type="ECO:0000259" key="5">
    <source>
        <dbReference type="PROSITE" id="PS50109"/>
    </source>
</evidence>
<evidence type="ECO:0000256" key="2">
    <source>
        <dbReference type="ARBA" id="ARBA00012438"/>
    </source>
</evidence>
<dbReference type="SMART" id="SM00091">
    <property type="entry name" value="PAS"/>
    <property type="match status" value="2"/>
</dbReference>
<comment type="catalytic activity">
    <reaction evidence="1">
        <text>ATP + protein L-histidine = ADP + protein N-phospho-L-histidine.</text>
        <dbReference type="EC" id="2.7.13.3"/>
    </reaction>
</comment>
<dbReference type="Gene3D" id="3.40.50.2300">
    <property type="match status" value="1"/>
</dbReference>
<dbReference type="InterPro" id="IPR036097">
    <property type="entry name" value="HisK_dim/P_sf"/>
</dbReference>
<keyword evidence="3 4" id="KW-0597">Phosphoprotein</keyword>
<evidence type="ECO:0000256" key="3">
    <source>
        <dbReference type="ARBA" id="ARBA00022553"/>
    </source>
</evidence>
<sequence>MIQKIDSTNTPQKIKELEETIARQQVLIASLANKAEFFDALNRNTSDLIHSVSPDGKFLFVNQAWQETLGYNDEDLKTIRLMDIVDPKCKGECQLIFQDLLAGERIDRNTTTFIAKNGREVNVEGRCSTRFVNNNPVNMTGVFRDISEHQINANALLESEERYRELFENTTDLIQLVSPEGQLLYVNRAWRETFGYSKEEVANLSIFNLISPTCQNHCEAVFKKVISEPKINYIDTVFTSKDGRDISIEGNAICKFVDGKPVRTQCIFRDVTQKKRMEEELHKAQKIESLGVLAGGIAHDFNNLLTAILGNVSLAKMSLNNLEKINNYLENTERATLRAKGLTQQLLTFSKGGAPIKRTATIGALITDSTAFVLRGSRVKCLFDFPENLWPVEVDEGQMSQVTQNLVINSSQSMEHGGTITIRGENEVIGLNSGTSLPAGEYVKLQFEDQGCGIPKEHLAKIFDPYFSSKESGSGLGLAISYSIIKNHDGLIQVKSQIDRGTTFTIYLPARPHAEISSSVDPEKTESPSPVKGRVLIMDDEAIVRDMLIEILNYLGCESVAVSDGHETIKSYIEAQKNKNPFDILIMDLTIPGSMGGLETLEKIQAFDPKVKALVSSGYANDPVMANYRQYGFCGVVPKPFLVEELKTILNKCLFSDKS</sequence>
<dbReference type="Pfam" id="PF00512">
    <property type="entry name" value="HisKA"/>
    <property type="match status" value="1"/>
</dbReference>
<dbReference type="Gene3D" id="1.10.287.130">
    <property type="match status" value="1"/>
</dbReference>
<dbReference type="InterPro" id="IPR036890">
    <property type="entry name" value="HATPase_C_sf"/>
</dbReference>
<dbReference type="GO" id="GO:0000155">
    <property type="term" value="F:phosphorelay sensor kinase activity"/>
    <property type="evidence" value="ECO:0007669"/>
    <property type="project" value="InterPro"/>
</dbReference>
<gene>
    <name evidence="8" type="ordered locus">UWK_02869</name>
</gene>
<dbReference type="PATRIC" id="fig|1167006.5.peg.3099"/>
<dbReference type="HOGENOM" id="CLU_000445_114_51_7"/>
<dbReference type="InterPro" id="IPR000014">
    <property type="entry name" value="PAS"/>
</dbReference>
<evidence type="ECO:0000256" key="1">
    <source>
        <dbReference type="ARBA" id="ARBA00000085"/>
    </source>
</evidence>
<dbReference type="InterPro" id="IPR003594">
    <property type="entry name" value="HATPase_dom"/>
</dbReference>
<dbReference type="Gene3D" id="3.30.450.20">
    <property type="entry name" value="PAS domain"/>
    <property type="match status" value="2"/>
</dbReference>
<dbReference type="EC" id="2.7.13.3" evidence="2"/>
<dbReference type="InterPro" id="IPR001789">
    <property type="entry name" value="Sig_transdc_resp-reg_receiver"/>
</dbReference>
<dbReference type="CDD" id="cd00156">
    <property type="entry name" value="REC"/>
    <property type="match status" value="1"/>
</dbReference>
<dbReference type="SMART" id="SM00387">
    <property type="entry name" value="HATPase_c"/>
    <property type="match status" value="1"/>
</dbReference>
<evidence type="ECO:0000259" key="7">
    <source>
        <dbReference type="PROSITE" id="PS50112"/>
    </source>
</evidence>
<organism evidence="8 9">
    <name type="scientific">Desulfocapsa sulfexigens (strain DSM 10523 / SB164P1)</name>
    <dbReference type="NCBI Taxonomy" id="1167006"/>
    <lineage>
        <taxon>Bacteria</taxon>
        <taxon>Pseudomonadati</taxon>
        <taxon>Thermodesulfobacteriota</taxon>
        <taxon>Desulfobulbia</taxon>
        <taxon>Desulfobulbales</taxon>
        <taxon>Desulfocapsaceae</taxon>
        <taxon>Desulfocapsa</taxon>
    </lineage>
</organism>
<dbReference type="InterPro" id="IPR003661">
    <property type="entry name" value="HisK_dim/P_dom"/>
</dbReference>
<dbReference type="InterPro" id="IPR035965">
    <property type="entry name" value="PAS-like_dom_sf"/>
</dbReference>
<dbReference type="KEGG" id="dsf:UWK_02869"/>
<dbReference type="eggNOG" id="COG3852">
    <property type="taxonomic scope" value="Bacteria"/>
</dbReference>
<dbReference type="PROSITE" id="PS50110">
    <property type="entry name" value="RESPONSE_REGULATORY"/>
    <property type="match status" value="1"/>
</dbReference>
<dbReference type="STRING" id="1167006.UWK_02869"/>
<dbReference type="Proteomes" id="UP000011721">
    <property type="component" value="Chromosome"/>
</dbReference>
<dbReference type="Pfam" id="PF13426">
    <property type="entry name" value="PAS_9"/>
    <property type="match status" value="2"/>
</dbReference>
<dbReference type="PRINTS" id="PR00344">
    <property type="entry name" value="BCTRLSENSOR"/>
</dbReference>
<dbReference type="AlphaFoldDB" id="M1PIH5"/>
<keyword evidence="9" id="KW-1185">Reference proteome</keyword>
<dbReference type="PANTHER" id="PTHR43065">
    <property type="entry name" value="SENSOR HISTIDINE KINASE"/>
    <property type="match status" value="1"/>
</dbReference>
<name>M1PIH5_DESSD</name>
<dbReference type="NCBIfam" id="TIGR00229">
    <property type="entry name" value="sensory_box"/>
    <property type="match status" value="2"/>
</dbReference>
<dbReference type="PANTHER" id="PTHR43065:SF42">
    <property type="entry name" value="TWO-COMPONENT SENSOR PPRA"/>
    <property type="match status" value="1"/>
</dbReference>
<dbReference type="SMART" id="SM00388">
    <property type="entry name" value="HisKA"/>
    <property type="match status" value="1"/>
</dbReference>